<accession>A0A4Z2DZF1</accession>
<protein>
    <submittedName>
        <fullName evidence="1">Cytoplasmic dynein 2 heavy chain 1</fullName>
    </submittedName>
</protein>
<evidence type="ECO:0000313" key="2">
    <source>
        <dbReference type="Proteomes" id="UP000314294"/>
    </source>
</evidence>
<evidence type="ECO:0000313" key="1">
    <source>
        <dbReference type="EMBL" id="TNN21905.1"/>
    </source>
</evidence>
<comment type="caution">
    <text evidence="1">The sequence shown here is derived from an EMBL/GenBank/DDBJ whole genome shotgun (WGS) entry which is preliminary data.</text>
</comment>
<dbReference type="Gene3D" id="1.20.58.1120">
    <property type="match status" value="1"/>
</dbReference>
<sequence length="148" mass="16493">MKETLKHLLSECLSAGQKGEVDPSCYPSQILCLAEQIRFTEDVERALREQQLPRLQLELRAKLEHYTAGESGADLHATTGTVWGCGWGCVCGWRSFGRFKSFLCVQSDDDEVKSMSCSHNKGSPLSCCCLLTEASPLFFLSIQFCIFT</sequence>
<name>A0A4Z2DZF1_9TELE</name>
<keyword evidence="2" id="KW-1185">Reference proteome</keyword>
<dbReference type="Proteomes" id="UP000314294">
    <property type="component" value="Unassembled WGS sequence"/>
</dbReference>
<proteinExistence type="predicted"/>
<organism evidence="1 2">
    <name type="scientific">Liparis tanakae</name>
    <name type="common">Tanaka's snailfish</name>
    <dbReference type="NCBI Taxonomy" id="230148"/>
    <lineage>
        <taxon>Eukaryota</taxon>
        <taxon>Metazoa</taxon>
        <taxon>Chordata</taxon>
        <taxon>Craniata</taxon>
        <taxon>Vertebrata</taxon>
        <taxon>Euteleostomi</taxon>
        <taxon>Actinopterygii</taxon>
        <taxon>Neopterygii</taxon>
        <taxon>Teleostei</taxon>
        <taxon>Neoteleostei</taxon>
        <taxon>Acanthomorphata</taxon>
        <taxon>Eupercaria</taxon>
        <taxon>Perciformes</taxon>
        <taxon>Cottioidei</taxon>
        <taxon>Cottales</taxon>
        <taxon>Liparidae</taxon>
        <taxon>Liparis</taxon>
    </lineage>
</organism>
<dbReference type="OrthoDB" id="10252139at2759"/>
<gene>
    <name evidence="1" type="primary">Dync2h1_2</name>
    <name evidence="1" type="ORF">EYF80_067983</name>
</gene>
<dbReference type="AlphaFoldDB" id="A0A4Z2DZF1"/>
<dbReference type="EMBL" id="SRLO01025251">
    <property type="protein sequence ID" value="TNN21905.1"/>
    <property type="molecule type" value="Genomic_DNA"/>
</dbReference>
<reference evidence="1 2" key="1">
    <citation type="submission" date="2019-03" db="EMBL/GenBank/DDBJ databases">
        <title>First draft genome of Liparis tanakae, snailfish: a comprehensive survey of snailfish specific genes.</title>
        <authorList>
            <person name="Kim W."/>
            <person name="Song I."/>
            <person name="Jeong J.-H."/>
            <person name="Kim D."/>
            <person name="Kim S."/>
            <person name="Ryu S."/>
            <person name="Song J.Y."/>
            <person name="Lee S.K."/>
        </authorList>
    </citation>
    <scope>NUCLEOTIDE SEQUENCE [LARGE SCALE GENOMIC DNA]</scope>
    <source>
        <tissue evidence="1">Muscle</tissue>
    </source>
</reference>